<dbReference type="PATRIC" id="fig|1619048.3.peg.17"/>
<dbReference type="SFLD" id="SFLDG01082">
    <property type="entry name" value="B12-binding_domain_containing"/>
    <property type="match status" value="1"/>
</dbReference>
<protein>
    <submittedName>
        <fullName evidence="8">Cobalamin-binding radical SAM protein</fullName>
    </submittedName>
</protein>
<reference evidence="8 9" key="1">
    <citation type="journal article" date="2015" name="Nature">
        <title>rRNA introns, odd ribosomes, and small enigmatic genomes across a large radiation of phyla.</title>
        <authorList>
            <person name="Brown C.T."/>
            <person name="Hug L.A."/>
            <person name="Thomas B.C."/>
            <person name="Sharon I."/>
            <person name="Castelle C.J."/>
            <person name="Singh A."/>
            <person name="Wilkins M.J."/>
            <person name="Williams K.H."/>
            <person name="Banfield J.F."/>
        </authorList>
    </citation>
    <scope>NUCLEOTIDE SEQUENCE [LARGE SCALE GENOMIC DNA]</scope>
</reference>
<evidence type="ECO:0000256" key="4">
    <source>
        <dbReference type="ARBA" id="ARBA00023004"/>
    </source>
</evidence>
<evidence type="ECO:0000256" key="1">
    <source>
        <dbReference type="ARBA" id="ARBA00001966"/>
    </source>
</evidence>
<evidence type="ECO:0000313" key="9">
    <source>
        <dbReference type="Proteomes" id="UP000034108"/>
    </source>
</evidence>
<evidence type="ECO:0000313" key="8">
    <source>
        <dbReference type="EMBL" id="KKS00017.1"/>
    </source>
</evidence>
<keyword evidence="5" id="KW-0411">Iron-sulfur</keyword>
<comment type="caution">
    <text evidence="8">The sequence shown here is derived from an EMBL/GenBank/DDBJ whole genome shotgun (WGS) entry which is preliminary data.</text>
</comment>
<keyword evidence="2" id="KW-0949">S-adenosyl-L-methionine</keyword>
<dbReference type="InterPro" id="IPR023404">
    <property type="entry name" value="rSAM_horseshoe"/>
</dbReference>
<dbReference type="GO" id="GO:0046872">
    <property type="term" value="F:metal ion binding"/>
    <property type="evidence" value="ECO:0007669"/>
    <property type="project" value="UniProtKB-KW"/>
</dbReference>
<dbReference type="GO" id="GO:0031419">
    <property type="term" value="F:cobalamin binding"/>
    <property type="evidence" value="ECO:0007669"/>
    <property type="project" value="InterPro"/>
</dbReference>
<dbReference type="PANTHER" id="PTHR43409">
    <property type="entry name" value="ANAEROBIC MAGNESIUM-PROTOPORPHYRIN IX MONOMETHYL ESTER CYCLASE-RELATED"/>
    <property type="match status" value="1"/>
</dbReference>
<dbReference type="InterPro" id="IPR058240">
    <property type="entry name" value="rSAM_sf"/>
</dbReference>
<dbReference type="SMART" id="SM00729">
    <property type="entry name" value="Elp3"/>
    <property type="match status" value="1"/>
</dbReference>
<dbReference type="GO" id="GO:0003824">
    <property type="term" value="F:catalytic activity"/>
    <property type="evidence" value="ECO:0007669"/>
    <property type="project" value="InterPro"/>
</dbReference>
<dbReference type="InterPro" id="IPR036724">
    <property type="entry name" value="Cobalamin-bd_sf"/>
</dbReference>
<proteinExistence type="predicted"/>
<evidence type="ECO:0000256" key="5">
    <source>
        <dbReference type="ARBA" id="ARBA00023014"/>
    </source>
</evidence>
<dbReference type="SFLD" id="SFLDS00029">
    <property type="entry name" value="Radical_SAM"/>
    <property type="match status" value="1"/>
</dbReference>
<dbReference type="Pfam" id="PF02310">
    <property type="entry name" value="B12-binding"/>
    <property type="match status" value="1"/>
</dbReference>
<evidence type="ECO:0000259" key="7">
    <source>
        <dbReference type="PROSITE" id="PS51918"/>
    </source>
</evidence>
<accession>A0A0G0VK66</accession>
<feature type="domain" description="Radical SAM core" evidence="7">
    <location>
        <begin position="196"/>
        <end position="428"/>
    </location>
</feature>
<feature type="domain" description="B12-binding" evidence="6">
    <location>
        <begin position="10"/>
        <end position="145"/>
    </location>
</feature>
<organism evidence="8 9">
    <name type="scientific">Candidatus Magasanikbacteria bacterium GW2011_GWC2_41_17</name>
    <dbReference type="NCBI Taxonomy" id="1619048"/>
    <lineage>
        <taxon>Bacteria</taxon>
        <taxon>Candidatus Magasanikiibacteriota</taxon>
    </lineage>
</organism>
<dbReference type="PROSITE" id="PS51918">
    <property type="entry name" value="RADICAL_SAM"/>
    <property type="match status" value="1"/>
</dbReference>
<dbReference type="GO" id="GO:0051539">
    <property type="term" value="F:4 iron, 4 sulfur cluster binding"/>
    <property type="evidence" value="ECO:0007669"/>
    <property type="project" value="UniProtKB-KW"/>
</dbReference>
<keyword evidence="3" id="KW-0479">Metal-binding</keyword>
<gene>
    <name evidence="8" type="ORF">UU49_C0001G0017</name>
</gene>
<dbReference type="InterPro" id="IPR051198">
    <property type="entry name" value="BchE-like"/>
</dbReference>
<dbReference type="InterPro" id="IPR034466">
    <property type="entry name" value="Methyltransferase_Class_B"/>
</dbReference>
<dbReference type="Gene3D" id="3.40.50.280">
    <property type="entry name" value="Cobalamin-binding domain"/>
    <property type="match status" value="1"/>
</dbReference>
<evidence type="ECO:0000259" key="6">
    <source>
        <dbReference type="PROSITE" id="PS51332"/>
    </source>
</evidence>
<dbReference type="STRING" id="1619048.UU49_C0001G0017"/>
<dbReference type="Gene3D" id="3.80.30.20">
    <property type="entry name" value="tm_1862 like domain"/>
    <property type="match status" value="1"/>
</dbReference>
<sequence>MSPFFCKKNKVLFIIHDLYQDDNRFPLGPAYLAAVLDKNGAQVEVYCMDVFHYTNEQLAQHLQNNHYDLIGLGFSAARFVETVLELCRVINQNKKDAWLVLGGHGPSPIPEYILKATGVDIVAIGEAENTIIDLLNCKINHGDLSKVNGIAYLENERFKVTAPNRPIIKLDELPFPLWQIFPMKIYVECNKMFRQSPGEKSMSLVSSRGCINRCNFCYRMEKGIRLRSVDSIIGELKILYHQYGVNNYFFEDELFVLNKSRLLKFEKGLIENGLKIKFFCNARVDIMDEDTVEVLKRCGCQFIGFGFESSNDHVLKLMNKNATVEQNLRALEVVKKVGGIGMGLNFIWNNLGDDEETLKRNVELIKKYNTFYQCRTIRPVTPYPGSDLYYQLIKMGKIKGPEDFFDKYYNSDLIFKNLMNMSDEKAYELLLEANTELIRDHFNHVGDSKGEAEKLIKQFADLYSGKSNKFRGSRHYTK</sequence>
<dbReference type="SUPFAM" id="SSF102114">
    <property type="entry name" value="Radical SAM enzymes"/>
    <property type="match status" value="1"/>
</dbReference>
<name>A0A0G0VK66_9BACT</name>
<dbReference type="AlphaFoldDB" id="A0A0G0VK66"/>
<comment type="cofactor">
    <cofactor evidence="1">
        <name>[4Fe-4S] cluster</name>
        <dbReference type="ChEBI" id="CHEBI:49883"/>
    </cofactor>
</comment>
<dbReference type="Pfam" id="PF04055">
    <property type="entry name" value="Radical_SAM"/>
    <property type="match status" value="1"/>
</dbReference>
<dbReference type="PROSITE" id="PS51332">
    <property type="entry name" value="B12_BINDING"/>
    <property type="match status" value="1"/>
</dbReference>
<evidence type="ECO:0000256" key="3">
    <source>
        <dbReference type="ARBA" id="ARBA00022723"/>
    </source>
</evidence>
<dbReference type="EMBL" id="LCAV01000001">
    <property type="protein sequence ID" value="KKS00017.1"/>
    <property type="molecule type" value="Genomic_DNA"/>
</dbReference>
<dbReference type="InterPro" id="IPR006158">
    <property type="entry name" value="Cobalamin-bd"/>
</dbReference>
<dbReference type="SUPFAM" id="SSF52242">
    <property type="entry name" value="Cobalamin (vitamin B12)-binding domain"/>
    <property type="match status" value="1"/>
</dbReference>
<dbReference type="InterPro" id="IPR007197">
    <property type="entry name" value="rSAM"/>
</dbReference>
<dbReference type="InterPro" id="IPR006638">
    <property type="entry name" value="Elp3/MiaA/NifB-like_rSAM"/>
</dbReference>
<dbReference type="CDD" id="cd02068">
    <property type="entry name" value="radical_SAM_B12_BD"/>
    <property type="match status" value="1"/>
</dbReference>
<dbReference type="SFLD" id="SFLDG01123">
    <property type="entry name" value="methyltransferase_(Class_B)"/>
    <property type="match status" value="1"/>
</dbReference>
<keyword evidence="4" id="KW-0408">Iron</keyword>
<evidence type="ECO:0000256" key="2">
    <source>
        <dbReference type="ARBA" id="ARBA00022691"/>
    </source>
</evidence>
<dbReference type="Proteomes" id="UP000034108">
    <property type="component" value="Unassembled WGS sequence"/>
</dbReference>